<evidence type="ECO:0000313" key="2">
    <source>
        <dbReference type="EMBL" id="CRX37418.1"/>
    </source>
</evidence>
<keyword evidence="1" id="KW-1133">Transmembrane helix</keyword>
<gene>
    <name evidence="2" type="ORF">ELAC_0054</name>
</gene>
<organism evidence="2 3">
    <name type="scientific">Estrella lausannensis</name>
    <dbReference type="NCBI Taxonomy" id="483423"/>
    <lineage>
        <taxon>Bacteria</taxon>
        <taxon>Pseudomonadati</taxon>
        <taxon>Chlamydiota</taxon>
        <taxon>Chlamydiia</taxon>
        <taxon>Parachlamydiales</taxon>
        <taxon>Candidatus Criblamydiaceae</taxon>
        <taxon>Estrella</taxon>
    </lineage>
</organism>
<dbReference type="AlphaFoldDB" id="A0A0H5DNP3"/>
<protein>
    <submittedName>
        <fullName evidence="2">Conserved putative membrane protein</fullName>
    </submittedName>
</protein>
<keyword evidence="1" id="KW-0812">Transmembrane</keyword>
<feature type="transmembrane region" description="Helical" evidence="1">
    <location>
        <begin position="21"/>
        <end position="44"/>
    </location>
</feature>
<evidence type="ECO:0000256" key="1">
    <source>
        <dbReference type="SAM" id="Phobius"/>
    </source>
</evidence>
<proteinExistence type="predicted"/>
<dbReference type="EMBL" id="CWGJ01000001">
    <property type="protein sequence ID" value="CRX37418.1"/>
    <property type="molecule type" value="Genomic_DNA"/>
</dbReference>
<keyword evidence="1" id="KW-0472">Membrane</keyword>
<dbReference type="Proteomes" id="UP000220251">
    <property type="component" value="Unassembled WGS sequence"/>
</dbReference>
<name>A0A0H5DNP3_9BACT</name>
<reference evidence="3" key="1">
    <citation type="submission" date="2015-06" db="EMBL/GenBank/DDBJ databases">
        <authorList>
            <person name="Bertelli C."/>
        </authorList>
    </citation>
    <scope>NUCLEOTIDE SEQUENCE [LARGE SCALE GENOMIC DNA]</scope>
    <source>
        <strain evidence="3">CRIB-30</strain>
    </source>
</reference>
<keyword evidence="3" id="KW-1185">Reference proteome</keyword>
<evidence type="ECO:0000313" key="3">
    <source>
        <dbReference type="Proteomes" id="UP000220251"/>
    </source>
</evidence>
<dbReference type="OrthoDB" id="18797at2"/>
<accession>A0A0H5DNP3</accession>
<dbReference type="RefSeq" id="WP_098037274.1">
    <property type="nucleotide sequence ID" value="NZ_CWGJ01000001.1"/>
</dbReference>
<sequence>MVSRFRSFHIRQDLFQDLFEQIPKVFAALAIIFALAASLLFILARGDVALPEVSKIKTTLPRNSFQKDENAYAAFGEGVFALTYVAPRMHLPDLKSHLTYFGQNGRPDVKMESPLLHFSLEGSKDIISAKPKEKLFLQYRGGEGMGKYVFSPGNQETSLWIIPGAQDNEATINVGMIDERGNEVSSPSQLAKFQLQEKELARTLQSGWELGKWRVDGTLLARQRARWMGQDKFLERHGGEEYKDRAGKSRIDFGEKEEVYSVYVDAGDILVWKDGRFENAEPSKETQKYPILVVKKVDERLMNLELWDVEGKKKLALNLLKSMETWLPNDIQQEFKFIGARTKSQYVFEVESEKMLLSPHDWLIMTDEGWKKLTTAEEIDQYVERRMTGTLFVFDGIERRDDQQVMKGLLYNPARTLVQDIELPVQKEGLVYQPLKRSKESIGKSATSIPQPFASSRLENIIKQRNSHTAREGSKGPIP</sequence>